<evidence type="ECO:0008006" key="3">
    <source>
        <dbReference type="Google" id="ProtNLM"/>
    </source>
</evidence>
<gene>
    <name evidence="1" type="ORF">GCM10010466_39400</name>
</gene>
<dbReference type="Proteomes" id="UP001500320">
    <property type="component" value="Unassembled WGS sequence"/>
</dbReference>
<evidence type="ECO:0000313" key="1">
    <source>
        <dbReference type="EMBL" id="GAA3144403.1"/>
    </source>
</evidence>
<proteinExistence type="predicted"/>
<evidence type="ECO:0000313" key="2">
    <source>
        <dbReference type="Proteomes" id="UP001500320"/>
    </source>
</evidence>
<name>A0ABP6NE35_9ACTN</name>
<keyword evidence="2" id="KW-1185">Reference proteome</keyword>
<sequence length="89" mass="10279">MSWIKAVEIVPGYLVRSPYGSRDVVLEINEAVHYPSHVELSGWKVNTRTWAEKHFTGGKWRKATQLWFIADQRGAWEYPPVRVAGPLTR</sequence>
<dbReference type="RefSeq" id="WP_344861579.1">
    <property type="nucleotide sequence ID" value="NZ_BAAAUT010000031.1"/>
</dbReference>
<dbReference type="EMBL" id="BAAAUT010000031">
    <property type="protein sequence ID" value="GAA3144403.1"/>
    <property type="molecule type" value="Genomic_DNA"/>
</dbReference>
<organism evidence="1 2">
    <name type="scientific">Planomonospora alba</name>
    <dbReference type="NCBI Taxonomy" id="161354"/>
    <lineage>
        <taxon>Bacteria</taxon>
        <taxon>Bacillati</taxon>
        <taxon>Actinomycetota</taxon>
        <taxon>Actinomycetes</taxon>
        <taxon>Streptosporangiales</taxon>
        <taxon>Streptosporangiaceae</taxon>
        <taxon>Planomonospora</taxon>
    </lineage>
</organism>
<comment type="caution">
    <text evidence="1">The sequence shown here is derived from an EMBL/GenBank/DDBJ whole genome shotgun (WGS) entry which is preliminary data.</text>
</comment>
<reference evidence="2" key="1">
    <citation type="journal article" date="2019" name="Int. J. Syst. Evol. Microbiol.">
        <title>The Global Catalogue of Microorganisms (GCM) 10K type strain sequencing project: providing services to taxonomists for standard genome sequencing and annotation.</title>
        <authorList>
            <consortium name="The Broad Institute Genomics Platform"/>
            <consortium name="The Broad Institute Genome Sequencing Center for Infectious Disease"/>
            <person name="Wu L."/>
            <person name="Ma J."/>
        </authorList>
    </citation>
    <scope>NUCLEOTIDE SEQUENCE [LARGE SCALE GENOMIC DNA]</scope>
    <source>
        <strain evidence="2">JCM 9373</strain>
    </source>
</reference>
<protein>
    <recommendedName>
        <fullName evidence="3">LTD domain-containing protein</fullName>
    </recommendedName>
</protein>
<accession>A0ABP6NE35</accession>